<dbReference type="InterPro" id="IPR050054">
    <property type="entry name" value="UPRTase/APRTase"/>
</dbReference>
<dbReference type="Proteomes" id="UP000188181">
    <property type="component" value="Chromosome"/>
</dbReference>
<dbReference type="OrthoDB" id="9803963at2"/>
<dbReference type="Pfam" id="PF00156">
    <property type="entry name" value="Pribosyltran"/>
    <property type="match status" value="1"/>
</dbReference>
<keyword evidence="9 12" id="KW-0328">Glycosyltransferase</keyword>
<dbReference type="NCBIfam" id="NF002634">
    <property type="entry name" value="PRK02304.1-3"/>
    <property type="match status" value="1"/>
</dbReference>
<dbReference type="NCBIfam" id="NF002636">
    <property type="entry name" value="PRK02304.1-5"/>
    <property type="match status" value="1"/>
</dbReference>
<feature type="domain" description="Phosphoribosyltransferase" evidence="13">
    <location>
        <begin position="35"/>
        <end position="144"/>
    </location>
</feature>
<evidence type="ECO:0000256" key="5">
    <source>
        <dbReference type="ARBA" id="ARBA00008391"/>
    </source>
</evidence>
<dbReference type="RefSeq" id="WP_146682046.1">
    <property type="nucleotide sequence ID" value="NZ_CP019646.1"/>
</dbReference>
<comment type="subcellular location">
    <subcellularLocation>
        <location evidence="3 12">Cytoplasm</location>
    </subcellularLocation>
</comment>
<dbReference type="GO" id="GO:0044209">
    <property type="term" value="P:AMP salvage"/>
    <property type="evidence" value="ECO:0007669"/>
    <property type="project" value="UniProtKB-UniRule"/>
</dbReference>
<dbReference type="GO" id="GO:0006168">
    <property type="term" value="P:adenine salvage"/>
    <property type="evidence" value="ECO:0007669"/>
    <property type="project" value="InterPro"/>
</dbReference>
<sequence>MNKNAELIKSVIADVPDFPVKGILFRDITPLLADNRLYRLASEMMAEPFRDRPIDYVACVESRGFIFGGLIAEHLGAGFIPIRKKGKLPRETVSEDYGLEYGKDTIEVHTDAFSKGKHVLIVDDLLATGGTVQAAAKLVERAGGVVSGMTFLIELSELNGKELISEYNYASVIKY</sequence>
<dbReference type="CDD" id="cd06223">
    <property type="entry name" value="PRTases_typeI"/>
    <property type="match status" value="1"/>
</dbReference>
<comment type="function">
    <text evidence="2 12">Catalyzes a salvage reaction resulting in the formation of AMP, that is energically less costly than de novo synthesis.</text>
</comment>
<dbReference type="GO" id="GO:0006166">
    <property type="term" value="P:purine ribonucleoside salvage"/>
    <property type="evidence" value="ECO:0007669"/>
    <property type="project" value="UniProtKB-UniRule"/>
</dbReference>
<evidence type="ECO:0000259" key="13">
    <source>
        <dbReference type="Pfam" id="PF00156"/>
    </source>
</evidence>
<evidence type="ECO:0000256" key="6">
    <source>
        <dbReference type="ARBA" id="ARBA00011738"/>
    </source>
</evidence>
<accession>A0A1Q2MAN5</accession>
<evidence type="ECO:0000256" key="3">
    <source>
        <dbReference type="ARBA" id="ARBA00004496"/>
    </source>
</evidence>
<dbReference type="EMBL" id="CP019646">
    <property type="protein sequence ID" value="AQQ69734.1"/>
    <property type="molecule type" value="Genomic_DNA"/>
</dbReference>
<comment type="pathway">
    <text evidence="4 12">Purine metabolism; AMP biosynthesis via salvage pathway; AMP from adenine: step 1/1.</text>
</comment>
<dbReference type="UniPathway" id="UPA00588">
    <property type="reaction ID" value="UER00646"/>
</dbReference>
<dbReference type="InterPro" id="IPR029057">
    <property type="entry name" value="PRTase-like"/>
</dbReference>
<dbReference type="HAMAP" id="MF_00004">
    <property type="entry name" value="Aden_phosphoribosyltr"/>
    <property type="match status" value="1"/>
</dbReference>
<evidence type="ECO:0000313" key="14">
    <source>
        <dbReference type="EMBL" id="AQQ69734.1"/>
    </source>
</evidence>
<evidence type="ECO:0000256" key="12">
    <source>
        <dbReference type="HAMAP-Rule" id="MF_00004"/>
    </source>
</evidence>
<keyword evidence="8 12" id="KW-0963">Cytoplasm</keyword>
<dbReference type="InterPro" id="IPR000836">
    <property type="entry name" value="PRTase_dom"/>
</dbReference>
<gene>
    <name evidence="12 14" type="primary">apt</name>
    <name evidence="14" type="ORF">SMSP2_00065</name>
</gene>
<reference evidence="15" key="1">
    <citation type="submission" date="2017-02" db="EMBL/GenBank/DDBJ databases">
        <title>Comparative genomics and description of representatives of a novel lineage of planctomycetes thriving in anoxic sediments.</title>
        <authorList>
            <person name="Spring S."/>
            <person name="Bunk B."/>
            <person name="Sproer C."/>
        </authorList>
    </citation>
    <scope>NUCLEOTIDE SEQUENCE [LARGE SCALE GENOMIC DNA]</scope>
    <source>
        <strain evidence="15">SM-Chi-D1</strain>
    </source>
</reference>
<evidence type="ECO:0000256" key="2">
    <source>
        <dbReference type="ARBA" id="ARBA00003968"/>
    </source>
</evidence>
<dbReference type="GO" id="GO:0005737">
    <property type="term" value="C:cytoplasm"/>
    <property type="evidence" value="ECO:0007669"/>
    <property type="project" value="UniProtKB-SubCell"/>
</dbReference>
<evidence type="ECO:0000256" key="9">
    <source>
        <dbReference type="ARBA" id="ARBA00022676"/>
    </source>
</evidence>
<dbReference type="GO" id="GO:0002055">
    <property type="term" value="F:adenine binding"/>
    <property type="evidence" value="ECO:0007669"/>
    <property type="project" value="TreeGrafter"/>
</dbReference>
<dbReference type="PANTHER" id="PTHR32315:SF3">
    <property type="entry name" value="ADENINE PHOSPHORIBOSYLTRANSFERASE"/>
    <property type="match status" value="1"/>
</dbReference>
<dbReference type="PANTHER" id="PTHR32315">
    <property type="entry name" value="ADENINE PHOSPHORIBOSYLTRANSFERASE"/>
    <property type="match status" value="1"/>
</dbReference>
<dbReference type="InterPro" id="IPR005764">
    <property type="entry name" value="Ade_phspho_trans"/>
</dbReference>
<comment type="similarity">
    <text evidence="5 12">Belongs to the purine/pyrimidine phosphoribosyltransferase family.</text>
</comment>
<keyword evidence="11 12" id="KW-0660">Purine salvage</keyword>
<evidence type="ECO:0000256" key="1">
    <source>
        <dbReference type="ARBA" id="ARBA00000868"/>
    </source>
</evidence>
<dbReference type="NCBIfam" id="TIGR01090">
    <property type="entry name" value="apt"/>
    <property type="match status" value="1"/>
</dbReference>
<evidence type="ECO:0000256" key="10">
    <source>
        <dbReference type="ARBA" id="ARBA00022679"/>
    </source>
</evidence>
<dbReference type="FunFam" id="3.40.50.2020:FF:000004">
    <property type="entry name" value="Adenine phosphoribosyltransferase"/>
    <property type="match status" value="1"/>
</dbReference>
<keyword evidence="15" id="KW-1185">Reference proteome</keyword>
<evidence type="ECO:0000256" key="4">
    <source>
        <dbReference type="ARBA" id="ARBA00004659"/>
    </source>
</evidence>
<protein>
    <recommendedName>
        <fullName evidence="7 12">Adenine phosphoribosyltransferase</fullName>
        <shortName evidence="12">APRT</shortName>
        <ecNumber evidence="7 12">2.4.2.7</ecNumber>
    </recommendedName>
</protein>
<dbReference type="GO" id="GO:0003999">
    <property type="term" value="F:adenine phosphoribosyltransferase activity"/>
    <property type="evidence" value="ECO:0007669"/>
    <property type="project" value="UniProtKB-UniRule"/>
</dbReference>
<evidence type="ECO:0000256" key="7">
    <source>
        <dbReference type="ARBA" id="ARBA00011893"/>
    </source>
</evidence>
<keyword evidence="10 12" id="KW-0808">Transferase</keyword>
<proteinExistence type="inferred from homology"/>
<name>A0A1Q2MAN5_9BACT</name>
<comment type="catalytic activity">
    <reaction evidence="1 12">
        <text>AMP + diphosphate = 5-phospho-alpha-D-ribose 1-diphosphate + adenine</text>
        <dbReference type="Rhea" id="RHEA:16609"/>
        <dbReference type="ChEBI" id="CHEBI:16708"/>
        <dbReference type="ChEBI" id="CHEBI:33019"/>
        <dbReference type="ChEBI" id="CHEBI:58017"/>
        <dbReference type="ChEBI" id="CHEBI:456215"/>
        <dbReference type="EC" id="2.4.2.7"/>
    </reaction>
</comment>
<dbReference type="AlphaFoldDB" id="A0A1Q2MAN5"/>
<dbReference type="SUPFAM" id="SSF53271">
    <property type="entry name" value="PRTase-like"/>
    <property type="match status" value="1"/>
</dbReference>
<dbReference type="STRING" id="1851148.SMSP2_00065"/>
<dbReference type="KEGG" id="pbas:SMSP2_00065"/>
<evidence type="ECO:0000256" key="11">
    <source>
        <dbReference type="ARBA" id="ARBA00022726"/>
    </source>
</evidence>
<evidence type="ECO:0000313" key="15">
    <source>
        <dbReference type="Proteomes" id="UP000188181"/>
    </source>
</evidence>
<evidence type="ECO:0000256" key="8">
    <source>
        <dbReference type="ARBA" id="ARBA00022490"/>
    </source>
</evidence>
<dbReference type="Gene3D" id="3.40.50.2020">
    <property type="match status" value="1"/>
</dbReference>
<comment type="subunit">
    <text evidence="6 12">Homodimer.</text>
</comment>
<dbReference type="EC" id="2.4.2.7" evidence="7 12"/>
<organism evidence="14 15">
    <name type="scientific">Limihaloglobus sulfuriphilus</name>
    <dbReference type="NCBI Taxonomy" id="1851148"/>
    <lineage>
        <taxon>Bacteria</taxon>
        <taxon>Pseudomonadati</taxon>
        <taxon>Planctomycetota</taxon>
        <taxon>Phycisphaerae</taxon>
        <taxon>Sedimentisphaerales</taxon>
        <taxon>Sedimentisphaeraceae</taxon>
        <taxon>Limihaloglobus</taxon>
    </lineage>
</organism>
<dbReference type="GO" id="GO:0016208">
    <property type="term" value="F:AMP binding"/>
    <property type="evidence" value="ECO:0007669"/>
    <property type="project" value="TreeGrafter"/>
</dbReference>